<gene>
    <name evidence="1" type="ORF">NQ491_10750</name>
</gene>
<evidence type="ECO:0000313" key="2">
    <source>
        <dbReference type="Proteomes" id="UP001059295"/>
    </source>
</evidence>
<dbReference type="Proteomes" id="UP001059295">
    <property type="component" value="Chromosome"/>
</dbReference>
<proteinExistence type="predicted"/>
<dbReference type="PROSITE" id="PS51257">
    <property type="entry name" value="PROKAR_LIPOPROTEIN"/>
    <property type="match status" value="1"/>
</dbReference>
<name>A0ABY5UZR4_9BACT</name>
<evidence type="ECO:0000313" key="1">
    <source>
        <dbReference type="EMBL" id="UWN57108.1"/>
    </source>
</evidence>
<dbReference type="EMBL" id="CP102294">
    <property type="protein sequence ID" value="UWN57108.1"/>
    <property type="molecule type" value="Genomic_DNA"/>
</dbReference>
<reference evidence="1" key="1">
    <citation type="journal article" date="2022" name="Cell">
        <title>Design, construction, and in vivo augmentation of a complex gut microbiome.</title>
        <authorList>
            <person name="Cheng A.G."/>
            <person name="Ho P.Y."/>
            <person name="Aranda-Diaz A."/>
            <person name="Jain S."/>
            <person name="Yu F.B."/>
            <person name="Meng X."/>
            <person name="Wang M."/>
            <person name="Iakiviak M."/>
            <person name="Nagashima K."/>
            <person name="Zhao A."/>
            <person name="Murugkar P."/>
            <person name="Patil A."/>
            <person name="Atabakhsh K."/>
            <person name="Weakley A."/>
            <person name="Yan J."/>
            <person name="Brumbaugh A.R."/>
            <person name="Higginbottom S."/>
            <person name="Dimas A."/>
            <person name="Shiver A.L."/>
            <person name="Deutschbauer A."/>
            <person name="Neff N."/>
            <person name="Sonnenburg J.L."/>
            <person name="Huang K.C."/>
            <person name="Fischbach M.A."/>
        </authorList>
    </citation>
    <scope>NUCLEOTIDE SEQUENCE</scope>
    <source>
        <strain evidence="1">AP11</strain>
    </source>
</reference>
<dbReference type="RefSeq" id="WP_019245543.1">
    <property type="nucleotide sequence ID" value="NZ_CAPH01000009.1"/>
</dbReference>
<protein>
    <recommendedName>
        <fullName evidence="3">Lipoprotein</fullName>
    </recommendedName>
</protein>
<keyword evidence="2" id="KW-1185">Reference proteome</keyword>
<organism evidence="1 2">
    <name type="scientific">Alistipes ihumii AP11</name>
    <dbReference type="NCBI Taxonomy" id="1211813"/>
    <lineage>
        <taxon>Bacteria</taxon>
        <taxon>Pseudomonadati</taxon>
        <taxon>Bacteroidota</taxon>
        <taxon>Bacteroidia</taxon>
        <taxon>Bacteroidales</taxon>
        <taxon>Rikenellaceae</taxon>
        <taxon>Alistipes</taxon>
    </lineage>
</organism>
<sequence length="154" mass="17166">MRAVIYVASLVMLSVAFSGCDDKENSPKNPEPGQVAITHVESLFDSSTNWENIEKDKLHVIRSGEELKSYIKDCETELPTVDFEKHSLLVVTGNASHGIVNMESELNRGDTNTYSFDVNIELDLTSEYSTWKVMVLAPAVSRQADISLDVNMRP</sequence>
<dbReference type="GeneID" id="82892218"/>
<accession>A0ABY5UZR4</accession>
<evidence type="ECO:0008006" key="3">
    <source>
        <dbReference type="Google" id="ProtNLM"/>
    </source>
</evidence>